<keyword evidence="3 8" id="KW-0813">Transport</keyword>
<organism evidence="10 11">
    <name type="scientific">Cohnella nanjingensis</name>
    <dbReference type="NCBI Taxonomy" id="1387779"/>
    <lineage>
        <taxon>Bacteria</taxon>
        <taxon>Bacillati</taxon>
        <taxon>Bacillota</taxon>
        <taxon>Bacilli</taxon>
        <taxon>Bacillales</taxon>
        <taxon>Paenibacillaceae</taxon>
        <taxon>Cohnella</taxon>
    </lineage>
</organism>
<dbReference type="SUPFAM" id="SSF161098">
    <property type="entry name" value="MetI-like"/>
    <property type="match status" value="1"/>
</dbReference>
<evidence type="ECO:0000256" key="8">
    <source>
        <dbReference type="RuleBase" id="RU363032"/>
    </source>
</evidence>
<evidence type="ECO:0000259" key="9">
    <source>
        <dbReference type="PROSITE" id="PS50928"/>
    </source>
</evidence>
<dbReference type="PANTHER" id="PTHR43848:SF2">
    <property type="entry name" value="PUTRESCINE TRANSPORT SYSTEM PERMEASE PROTEIN POTI"/>
    <property type="match status" value="1"/>
</dbReference>
<evidence type="ECO:0000313" key="11">
    <source>
        <dbReference type="Proteomes" id="UP000547209"/>
    </source>
</evidence>
<dbReference type="InterPro" id="IPR035906">
    <property type="entry name" value="MetI-like_sf"/>
</dbReference>
<evidence type="ECO:0000313" key="10">
    <source>
        <dbReference type="EMBL" id="MBB6674655.1"/>
    </source>
</evidence>
<dbReference type="AlphaFoldDB" id="A0A7X0RYG6"/>
<protein>
    <submittedName>
        <fullName evidence="10">ABC transporter permease</fullName>
    </submittedName>
</protein>
<dbReference type="PANTHER" id="PTHR43848">
    <property type="entry name" value="PUTRESCINE TRANSPORT SYSTEM PERMEASE PROTEIN POTI"/>
    <property type="match status" value="1"/>
</dbReference>
<comment type="caution">
    <text evidence="10">The sequence shown here is derived from an EMBL/GenBank/DDBJ whole genome shotgun (WGS) entry which is preliminary data.</text>
</comment>
<feature type="transmembrane region" description="Helical" evidence="8">
    <location>
        <begin position="7"/>
        <end position="30"/>
    </location>
</feature>
<feature type="domain" description="ABC transmembrane type-1" evidence="9">
    <location>
        <begin position="60"/>
        <end position="249"/>
    </location>
</feature>
<proteinExistence type="inferred from homology"/>
<keyword evidence="5 8" id="KW-0812">Transmembrane</keyword>
<evidence type="ECO:0000256" key="5">
    <source>
        <dbReference type="ARBA" id="ARBA00022692"/>
    </source>
</evidence>
<dbReference type="InterPro" id="IPR000515">
    <property type="entry name" value="MetI-like"/>
</dbReference>
<evidence type="ECO:0000256" key="1">
    <source>
        <dbReference type="ARBA" id="ARBA00004651"/>
    </source>
</evidence>
<dbReference type="GO" id="GO:0055085">
    <property type="term" value="P:transmembrane transport"/>
    <property type="evidence" value="ECO:0007669"/>
    <property type="project" value="InterPro"/>
</dbReference>
<name>A0A7X0RYG6_9BACL</name>
<gene>
    <name evidence="10" type="ORF">H7C19_28630</name>
</gene>
<dbReference type="Proteomes" id="UP000547209">
    <property type="component" value="Unassembled WGS sequence"/>
</dbReference>
<keyword evidence="7 8" id="KW-0472">Membrane</keyword>
<dbReference type="RefSeq" id="WP_185672518.1">
    <property type="nucleotide sequence ID" value="NZ_JACJVP010000050.1"/>
</dbReference>
<dbReference type="Pfam" id="PF00528">
    <property type="entry name" value="BPD_transp_1"/>
    <property type="match status" value="1"/>
</dbReference>
<dbReference type="EMBL" id="JACJVP010000050">
    <property type="protein sequence ID" value="MBB6674655.1"/>
    <property type="molecule type" value="Genomic_DNA"/>
</dbReference>
<keyword evidence="4" id="KW-1003">Cell membrane</keyword>
<evidence type="ECO:0000256" key="6">
    <source>
        <dbReference type="ARBA" id="ARBA00022989"/>
    </source>
</evidence>
<evidence type="ECO:0000256" key="3">
    <source>
        <dbReference type="ARBA" id="ARBA00022448"/>
    </source>
</evidence>
<dbReference type="GO" id="GO:0005886">
    <property type="term" value="C:plasma membrane"/>
    <property type="evidence" value="ECO:0007669"/>
    <property type="project" value="UniProtKB-SubCell"/>
</dbReference>
<evidence type="ECO:0000256" key="7">
    <source>
        <dbReference type="ARBA" id="ARBA00023136"/>
    </source>
</evidence>
<accession>A0A7X0RYG6</accession>
<feature type="transmembrane region" description="Helical" evidence="8">
    <location>
        <begin position="64"/>
        <end position="86"/>
    </location>
</feature>
<feature type="transmembrane region" description="Helical" evidence="8">
    <location>
        <begin position="98"/>
        <end position="122"/>
    </location>
</feature>
<dbReference type="PROSITE" id="PS50928">
    <property type="entry name" value="ABC_TM1"/>
    <property type="match status" value="1"/>
</dbReference>
<comment type="similarity">
    <text evidence="2">Belongs to the binding-protein-dependent transport system permease family. CysTW subfamily.</text>
</comment>
<evidence type="ECO:0000256" key="4">
    <source>
        <dbReference type="ARBA" id="ARBA00022475"/>
    </source>
</evidence>
<feature type="transmembrane region" description="Helical" evidence="8">
    <location>
        <begin position="128"/>
        <end position="147"/>
    </location>
</feature>
<keyword evidence="11" id="KW-1185">Reference proteome</keyword>
<sequence length="261" mass="28727">MLKKGIGWTYVSLVLLFLYAPILVLMAMSFNASKYNALPFEFSMRWYRELAGNDKLIDASLTSVYIAAGTAVICVVLATMLMLWAVQTNSKLKRWIDSLVVLPLTIPWLILGLSLLLLVSAAGIDKNFTVLLIGHVVISLPYAVLVIKARLQSMDLTINEASASLGANEWTTVWRITLPLLFPAMLAGGFLAFVISFDNFILSYFLIPGGSSTLPIEIYSSIKFGFTPEINAVSTVMLTATTLLIVLIATIMRSSLKFFLK</sequence>
<evidence type="ECO:0000256" key="2">
    <source>
        <dbReference type="ARBA" id="ARBA00007069"/>
    </source>
</evidence>
<feature type="transmembrane region" description="Helical" evidence="8">
    <location>
        <begin position="230"/>
        <end position="252"/>
    </location>
</feature>
<comment type="subcellular location">
    <subcellularLocation>
        <location evidence="1 8">Cell membrane</location>
        <topology evidence="1 8">Multi-pass membrane protein</topology>
    </subcellularLocation>
</comment>
<dbReference type="InterPro" id="IPR051789">
    <property type="entry name" value="Bact_Polyamine_Transport"/>
</dbReference>
<dbReference type="Gene3D" id="1.10.3720.10">
    <property type="entry name" value="MetI-like"/>
    <property type="match status" value="1"/>
</dbReference>
<reference evidence="10 11" key="1">
    <citation type="submission" date="2020-08" db="EMBL/GenBank/DDBJ databases">
        <title>Cohnella phylogeny.</title>
        <authorList>
            <person name="Dunlap C."/>
        </authorList>
    </citation>
    <scope>NUCLEOTIDE SEQUENCE [LARGE SCALE GENOMIC DNA]</scope>
    <source>
        <strain evidence="10 11">DSM 28246</strain>
    </source>
</reference>
<keyword evidence="6 8" id="KW-1133">Transmembrane helix</keyword>
<dbReference type="CDD" id="cd06261">
    <property type="entry name" value="TM_PBP2"/>
    <property type="match status" value="1"/>
</dbReference>
<feature type="transmembrane region" description="Helical" evidence="8">
    <location>
        <begin position="180"/>
        <end position="207"/>
    </location>
</feature>